<keyword evidence="2" id="KW-1185">Reference proteome</keyword>
<sequence length="234" mass="27574">MNQYTTKINDYLENSACKILQACLLKSSYIFQRNNMTSNDIDLKVLDSQNKMLCTIDVQYSMNYAKYGDVRIDLMSAGRLIENTGREIWKLNKDIKESNEPYHYFKSLFIINKSGKYFEKQAKNMLGVFYYFYNGSFDKNIDNFKAHKADFVFFLPTRVVLQELENSAHVVIKINDKKKNGINENHHSAFICLNINEISKNYDIPIFQNKDYFSKHFPTLFQKELDIFLGNNYD</sequence>
<proteinExistence type="predicted"/>
<evidence type="ECO:0000313" key="2">
    <source>
        <dbReference type="Proteomes" id="UP000254107"/>
    </source>
</evidence>
<organism evidence="1 2">
    <name type="scientific">Moraxella lacunata</name>
    <dbReference type="NCBI Taxonomy" id="477"/>
    <lineage>
        <taxon>Bacteria</taxon>
        <taxon>Pseudomonadati</taxon>
        <taxon>Pseudomonadota</taxon>
        <taxon>Gammaproteobacteria</taxon>
        <taxon>Moraxellales</taxon>
        <taxon>Moraxellaceae</taxon>
        <taxon>Moraxella</taxon>
    </lineage>
</organism>
<dbReference type="Proteomes" id="UP000254107">
    <property type="component" value="Unassembled WGS sequence"/>
</dbReference>
<protein>
    <submittedName>
        <fullName evidence="1">Uncharacterized protein</fullName>
    </submittedName>
</protein>
<dbReference type="RefSeq" id="WP_143821961.1">
    <property type="nucleotide sequence ID" value="NZ_MXAN01000068.1"/>
</dbReference>
<evidence type="ECO:0000313" key="1">
    <source>
        <dbReference type="EMBL" id="STZ01407.1"/>
    </source>
</evidence>
<gene>
    <name evidence="1" type="ORF">NCTC7911_02836</name>
</gene>
<accession>A0A378QKH8</accession>
<dbReference type="EMBL" id="UGQC01000001">
    <property type="protein sequence ID" value="STZ01407.1"/>
    <property type="molecule type" value="Genomic_DNA"/>
</dbReference>
<reference evidence="1 2" key="1">
    <citation type="submission" date="2018-06" db="EMBL/GenBank/DDBJ databases">
        <authorList>
            <consortium name="Pathogen Informatics"/>
            <person name="Doyle S."/>
        </authorList>
    </citation>
    <scope>NUCLEOTIDE SEQUENCE [LARGE SCALE GENOMIC DNA]</scope>
    <source>
        <strain evidence="1 2">NCTC7911</strain>
    </source>
</reference>
<dbReference type="AlphaFoldDB" id="A0A378QKH8"/>
<name>A0A378QKH8_MORLA</name>
<dbReference type="GeneID" id="302271320"/>